<name>A0A383V8B4_TETOB</name>
<dbReference type="PANTHER" id="PTHR47186:SF18">
    <property type="entry name" value="RX N-TERMINAL DOMAIN-CONTAINING PROTEIN"/>
    <property type="match status" value="1"/>
</dbReference>
<comment type="subcellular location">
    <subcellularLocation>
        <location evidence="1">Cytoplasm</location>
        <location evidence="1">Cytoskeleton</location>
        <location evidence="1">Cilium axoneme</location>
    </subcellularLocation>
</comment>
<dbReference type="Proteomes" id="UP000256970">
    <property type="component" value="Unassembled WGS sequence"/>
</dbReference>
<dbReference type="SUPFAM" id="SSF52047">
    <property type="entry name" value="RNI-like"/>
    <property type="match status" value="1"/>
</dbReference>
<evidence type="ECO:0000256" key="1">
    <source>
        <dbReference type="ARBA" id="ARBA00004430"/>
    </source>
</evidence>
<dbReference type="EMBL" id="FNXT01000118">
    <property type="protein sequence ID" value="SZX61022.1"/>
    <property type="molecule type" value="Genomic_DNA"/>
</dbReference>
<accession>A0A383V8B4</accession>
<dbReference type="InterPro" id="IPR032675">
    <property type="entry name" value="LRR_dom_sf"/>
</dbReference>
<proteinExistence type="predicted"/>
<evidence type="ECO:0000313" key="3">
    <source>
        <dbReference type="EMBL" id="SZX61022.1"/>
    </source>
</evidence>
<feature type="region of interest" description="Disordered" evidence="2">
    <location>
        <begin position="357"/>
        <end position="379"/>
    </location>
</feature>
<sequence>MTTAALGNVVSGLTAYHRLVAAAQGIPAELVPPVLLPLRSLRYVGCGASKGAILQHLSPHILTEREFYVYRSPFGQREDVVESHLAAAVDHMLGPLSRLTSLQRLTLGLNATLAAEQERVIANLVISIAARLTQLRHLHLELQAVAILDLQQLPASLQELKVVGTLHRAPQQPALQFLHLSQLTSLHLESVYCCELQPFSLQAGDQLPEQLQQVTLTAVKQVEQVLRLRQLRKLELSYCGHKAAEMQRLTALTRLKELKLSYQTEADGAAADTVWTPGSNSSCIWQQLPLVHLHLRCDVIGPQVVRALGLATGLTHLSIAWCKVEATAQQLAEQLGELHSLQELWIKGLELQPPQHDGLAHSGLQMQPGQGDVVQPSASAGQSAGQQLQELSLQQAEAVAHPGRALLAVVAQLPALRYLA</sequence>
<protein>
    <submittedName>
        <fullName evidence="3">Uncharacterized protein</fullName>
    </submittedName>
</protein>
<keyword evidence="4" id="KW-1185">Reference proteome</keyword>
<reference evidence="3 4" key="1">
    <citation type="submission" date="2016-10" db="EMBL/GenBank/DDBJ databases">
        <authorList>
            <person name="Cai Z."/>
        </authorList>
    </citation>
    <scope>NUCLEOTIDE SEQUENCE [LARGE SCALE GENOMIC DNA]</scope>
</reference>
<dbReference type="Gene3D" id="3.80.10.10">
    <property type="entry name" value="Ribonuclease Inhibitor"/>
    <property type="match status" value="2"/>
</dbReference>
<dbReference type="PANTHER" id="PTHR47186">
    <property type="entry name" value="LEUCINE-RICH REPEAT-CONTAINING PROTEIN 57"/>
    <property type="match status" value="1"/>
</dbReference>
<evidence type="ECO:0000313" key="4">
    <source>
        <dbReference type="Proteomes" id="UP000256970"/>
    </source>
</evidence>
<dbReference type="GO" id="GO:0005930">
    <property type="term" value="C:axoneme"/>
    <property type="evidence" value="ECO:0007669"/>
    <property type="project" value="UniProtKB-SubCell"/>
</dbReference>
<dbReference type="AlphaFoldDB" id="A0A383V8B4"/>
<gene>
    <name evidence="3" type="ORF">BQ4739_LOCUS1557</name>
</gene>
<evidence type="ECO:0000256" key="2">
    <source>
        <dbReference type="SAM" id="MobiDB-lite"/>
    </source>
</evidence>
<organism evidence="3 4">
    <name type="scientific">Tetradesmus obliquus</name>
    <name type="common">Green alga</name>
    <name type="synonym">Acutodesmus obliquus</name>
    <dbReference type="NCBI Taxonomy" id="3088"/>
    <lineage>
        <taxon>Eukaryota</taxon>
        <taxon>Viridiplantae</taxon>
        <taxon>Chlorophyta</taxon>
        <taxon>core chlorophytes</taxon>
        <taxon>Chlorophyceae</taxon>
        <taxon>CS clade</taxon>
        <taxon>Sphaeropleales</taxon>
        <taxon>Scenedesmaceae</taxon>
        <taxon>Tetradesmus</taxon>
    </lineage>
</organism>